<keyword evidence="3" id="KW-1185">Reference proteome</keyword>
<dbReference type="Proteomes" id="UP001501161">
    <property type="component" value="Unassembled WGS sequence"/>
</dbReference>
<comment type="caution">
    <text evidence="2">The sequence shown here is derived from an EMBL/GenBank/DDBJ whole genome shotgun (WGS) entry which is preliminary data.</text>
</comment>
<dbReference type="InterPro" id="IPR048273">
    <property type="entry name" value="Luciferase"/>
</dbReference>
<proteinExistence type="predicted"/>
<name>A0ABN2X9X8_9ACTN</name>
<dbReference type="Pfam" id="PF17648">
    <property type="entry name" value="Luciferase"/>
    <property type="match status" value="1"/>
</dbReference>
<reference evidence="2 3" key="1">
    <citation type="journal article" date="2019" name="Int. J. Syst. Evol. Microbiol.">
        <title>The Global Catalogue of Microorganisms (GCM) 10K type strain sequencing project: providing services to taxonomists for standard genome sequencing and annotation.</title>
        <authorList>
            <consortium name="The Broad Institute Genomics Platform"/>
            <consortium name="The Broad Institute Genome Sequencing Center for Infectious Disease"/>
            <person name="Wu L."/>
            <person name="Ma J."/>
        </authorList>
    </citation>
    <scope>NUCLEOTIDE SEQUENCE [LARGE SCALE GENOMIC DNA]</scope>
    <source>
        <strain evidence="2 3">JCM 13813</strain>
    </source>
</reference>
<dbReference type="RefSeq" id="WP_231248474.1">
    <property type="nucleotide sequence ID" value="NZ_BAAAMQ010000010.1"/>
</dbReference>
<evidence type="ECO:0000313" key="2">
    <source>
        <dbReference type="EMBL" id="GAA2107884.1"/>
    </source>
</evidence>
<evidence type="ECO:0000259" key="1">
    <source>
        <dbReference type="Pfam" id="PF17648"/>
    </source>
</evidence>
<dbReference type="PANTHER" id="PTHR38695">
    <property type="entry name" value="AMINO ACID PERMEASE_ SLC12A DOMAIN-CONTAINING PROTEIN"/>
    <property type="match status" value="1"/>
</dbReference>
<gene>
    <name evidence="2" type="ORF">GCM10009726_21790</name>
</gene>
<evidence type="ECO:0000313" key="3">
    <source>
        <dbReference type="Proteomes" id="UP001501161"/>
    </source>
</evidence>
<accession>A0ABN2X9X8</accession>
<dbReference type="InterPro" id="IPR040841">
    <property type="entry name" value="Luciferase_dom"/>
</dbReference>
<sequence>MTFHAFALPRRQGSLPDVIGPAPHGQRSQIAPVMVQEELWFRMRALPFTYMAPTLVSVSHARALHLAEGFGSAPPERFQRGREFAHLHPHHDGSLHLSVPGSVMKEVEDARWGLPHPVQDALLVFGPRDRQELEVVWDLVQLSYEWVTTA</sequence>
<dbReference type="EMBL" id="BAAAMQ010000010">
    <property type="protein sequence ID" value="GAA2107884.1"/>
    <property type="molecule type" value="Genomic_DNA"/>
</dbReference>
<dbReference type="PANTHER" id="PTHR38695:SF1">
    <property type="entry name" value="AMINO ACID PERMEASE_ SLC12A DOMAIN-CONTAINING PROTEIN"/>
    <property type="match status" value="1"/>
</dbReference>
<organism evidence="2 3">
    <name type="scientific">Nocardioides furvisabuli</name>
    <dbReference type="NCBI Taxonomy" id="375542"/>
    <lineage>
        <taxon>Bacteria</taxon>
        <taxon>Bacillati</taxon>
        <taxon>Actinomycetota</taxon>
        <taxon>Actinomycetes</taxon>
        <taxon>Propionibacteriales</taxon>
        <taxon>Nocardioidaceae</taxon>
        <taxon>Nocardioides</taxon>
    </lineage>
</organism>
<feature type="domain" description="Luciferase" evidence="1">
    <location>
        <begin position="81"/>
        <end position="143"/>
    </location>
</feature>
<protein>
    <recommendedName>
        <fullName evidence="1">Luciferase domain-containing protein</fullName>
    </recommendedName>
</protein>